<evidence type="ECO:0000313" key="2">
    <source>
        <dbReference type="Proteomes" id="UP001054945"/>
    </source>
</evidence>
<accession>A0AAV4M7A4</accession>
<reference evidence="1 2" key="1">
    <citation type="submission" date="2021-06" db="EMBL/GenBank/DDBJ databases">
        <title>Caerostris extrusa draft genome.</title>
        <authorList>
            <person name="Kono N."/>
            <person name="Arakawa K."/>
        </authorList>
    </citation>
    <scope>NUCLEOTIDE SEQUENCE [LARGE SCALE GENOMIC DNA]</scope>
</reference>
<organism evidence="1 2">
    <name type="scientific">Caerostris extrusa</name>
    <name type="common">Bark spider</name>
    <name type="synonym">Caerostris bankana</name>
    <dbReference type="NCBI Taxonomy" id="172846"/>
    <lineage>
        <taxon>Eukaryota</taxon>
        <taxon>Metazoa</taxon>
        <taxon>Ecdysozoa</taxon>
        <taxon>Arthropoda</taxon>
        <taxon>Chelicerata</taxon>
        <taxon>Arachnida</taxon>
        <taxon>Araneae</taxon>
        <taxon>Araneomorphae</taxon>
        <taxon>Entelegynae</taxon>
        <taxon>Araneoidea</taxon>
        <taxon>Araneidae</taxon>
        <taxon>Caerostris</taxon>
    </lineage>
</organism>
<comment type="caution">
    <text evidence="1">The sequence shown here is derived from an EMBL/GenBank/DDBJ whole genome shotgun (WGS) entry which is preliminary data.</text>
</comment>
<evidence type="ECO:0000313" key="1">
    <source>
        <dbReference type="EMBL" id="GIX67286.1"/>
    </source>
</evidence>
<name>A0AAV4M7A4_CAEEX</name>
<dbReference type="Proteomes" id="UP001054945">
    <property type="component" value="Unassembled WGS sequence"/>
</dbReference>
<gene>
    <name evidence="1" type="ORF">CEXT_72371</name>
</gene>
<sequence length="109" mass="12320">MENNNSIREYTVSNRIMIAASPNPPFPHSERTRNPPTSLAVRKEFRRTRLETKERVVGAECGIDAELLQGLYINTCRVAVLTPQLTSPTPSLPLYVRTKTLSIFPLNRP</sequence>
<proteinExistence type="predicted"/>
<dbReference type="AlphaFoldDB" id="A0AAV4M7A4"/>
<dbReference type="EMBL" id="BPLR01019388">
    <property type="protein sequence ID" value="GIX67286.1"/>
    <property type="molecule type" value="Genomic_DNA"/>
</dbReference>
<keyword evidence="2" id="KW-1185">Reference proteome</keyword>
<protein>
    <submittedName>
        <fullName evidence="1">Uncharacterized protein</fullName>
    </submittedName>
</protein>